<feature type="transmembrane region" description="Helical" evidence="1">
    <location>
        <begin position="12"/>
        <end position="37"/>
    </location>
</feature>
<dbReference type="EMBL" id="JAFBFH010000026">
    <property type="protein sequence ID" value="MBM7716379.1"/>
    <property type="molecule type" value="Genomic_DNA"/>
</dbReference>
<keyword evidence="1" id="KW-0472">Membrane</keyword>
<evidence type="ECO:0000313" key="2">
    <source>
        <dbReference type="EMBL" id="MBM7716379.1"/>
    </source>
</evidence>
<keyword evidence="1" id="KW-1133">Transmembrane helix</keyword>
<dbReference type="Proteomes" id="UP000823485">
    <property type="component" value="Unassembled WGS sequence"/>
</dbReference>
<keyword evidence="1" id="KW-0812">Transmembrane</keyword>
<accession>A0ABS2RB49</accession>
<comment type="caution">
    <text evidence="2">The sequence shown here is derived from an EMBL/GenBank/DDBJ whole genome shotgun (WGS) entry which is preliminary data.</text>
</comment>
<name>A0ABS2RB49_9BACI</name>
<sequence length="76" mass="8531">MIGVRLLIPFRLLCHFYHGADFFWVIGLPLGYVLANYTALGPFGFWFGLISGLAVGAFTLSFRLRHIQKKNEPASS</sequence>
<organism evidence="2 3">
    <name type="scientific">Siminovitchia thermophila</name>
    <dbReference type="NCBI Taxonomy" id="1245522"/>
    <lineage>
        <taxon>Bacteria</taxon>
        <taxon>Bacillati</taxon>
        <taxon>Bacillota</taxon>
        <taxon>Bacilli</taxon>
        <taxon>Bacillales</taxon>
        <taxon>Bacillaceae</taxon>
        <taxon>Siminovitchia</taxon>
    </lineage>
</organism>
<proteinExistence type="predicted"/>
<keyword evidence="3" id="KW-1185">Reference proteome</keyword>
<feature type="transmembrane region" description="Helical" evidence="1">
    <location>
        <begin position="43"/>
        <end position="62"/>
    </location>
</feature>
<dbReference type="RefSeq" id="WP_077113398.1">
    <property type="nucleotide sequence ID" value="NZ_JAFBFH010000026.1"/>
</dbReference>
<evidence type="ECO:0000256" key="1">
    <source>
        <dbReference type="SAM" id="Phobius"/>
    </source>
</evidence>
<reference evidence="2 3" key="1">
    <citation type="submission" date="2021-01" db="EMBL/GenBank/DDBJ databases">
        <title>Genomic Encyclopedia of Type Strains, Phase IV (KMG-IV): sequencing the most valuable type-strain genomes for metagenomic binning, comparative biology and taxonomic classification.</title>
        <authorList>
            <person name="Goeker M."/>
        </authorList>
    </citation>
    <scope>NUCLEOTIDE SEQUENCE [LARGE SCALE GENOMIC DNA]</scope>
    <source>
        <strain evidence="2 3">DSM 105453</strain>
    </source>
</reference>
<evidence type="ECO:0000313" key="3">
    <source>
        <dbReference type="Proteomes" id="UP000823485"/>
    </source>
</evidence>
<protein>
    <submittedName>
        <fullName evidence="2">Na+-driven multidrug efflux pump</fullName>
    </submittedName>
</protein>
<gene>
    <name evidence="2" type="ORF">JOC94_003399</name>
</gene>